<name>A0ABU2QZT7_9ACTN</name>
<evidence type="ECO:0000256" key="2">
    <source>
        <dbReference type="ARBA" id="ARBA00022448"/>
    </source>
</evidence>
<evidence type="ECO:0000256" key="6">
    <source>
        <dbReference type="ARBA" id="ARBA00023136"/>
    </source>
</evidence>
<proteinExistence type="inferred from homology"/>
<comment type="caution">
    <text evidence="9">The sequence shown here is derived from an EMBL/GenBank/DDBJ whole genome shotgun (WGS) entry which is preliminary data.</text>
</comment>
<feature type="domain" description="ABC transmembrane type-1" evidence="8">
    <location>
        <begin position="103"/>
        <end position="305"/>
    </location>
</feature>
<feature type="transmembrane region" description="Helical" evidence="7">
    <location>
        <begin position="12"/>
        <end position="31"/>
    </location>
</feature>
<keyword evidence="4 7" id="KW-0812">Transmembrane</keyword>
<dbReference type="InterPro" id="IPR000515">
    <property type="entry name" value="MetI-like"/>
</dbReference>
<keyword evidence="5 7" id="KW-1133">Transmembrane helix</keyword>
<dbReference type="InterPro" id="IPR045621">
    <property type="entry name" value="BPD_transp_1_N"/>
</dbReference>
<evidence type="ECO:0000256" key="5">
    <source>
        <dbReference type="ARBA" id="ARBA00022989"/>
    </source>
</evidence>
<evidence type="ECO:0000256" key="7">
    <source>
        <dbReference type="RuleBase" id="RU363032"/>
    </source>
</evidence>
<dbReference type="Proteomes" id="UP001183610">
    <property type="component" value="Unassembled WGS sequence"/>
</dbReference>
<keyword evidence="2 7" id="KW-0813">Transport</keyword>
<dbReference type="EMBL" id="JAVRET010000008">
    <property type="protein sequence ID" value="MDT0408540.1"/>
    <property type="molecule type" value="Genomic_DNA"/>
</dbReference>
<reference evidence="10" key="1">
    <citation type="submission" date="2023-07" db="EMBL/GenBank/DDBJ databases">
        <title>30 novel species of actinomycetes from the DSMZ collection.</title>
        <authorList>
            <person name="Nouioui I."/>
        </authorList>
    </citation>
    <scope>NUCLEOTIDE SEQUENCE [LARGE SCALE GENOMIC DNA]</scope>
    <source>
        <strain evidence="10">DSM 41979</strain>
    </source>
</reference>
<feature type="transmembrane region" description="Helical" evidence="7">
    <location>
        <begin position="109"/>
        <end position="130"/>
    </location>
</feature>
<feature type="transmembrane region" description="Helical" evidence="7">
    <location>
        <begin position="142"/>
        <end position="163"/>
    </location>
</feature>
<evidence type="ECO:0000259" key="8">
    <source>
        <dbReference type="PROSITE" id="PS50928"/>
    </source>
</evidence>
<dbReference type="SUPFAM" id="SSF161098">
    <property type="entry name" value="MetI-like"/>
    <property type="match status" value="1"/>
</dbReference>
<dbReference type="Pfam" id="PF00528">
    <property type="entry name" value="BPD_transp_1"/>
    <property type="match status" value="1"/>
</dbReference>
<comment type="subcellular location">
    <subcellularLocation>
        <location evidence="1 7">Cell membrane</location>
        <topology evidence="1 7">Multi-pass membrane protein</topology>
    </subcellularLocation>
</comment>
<comment type="similarity">
    <text evidence="7">Belongs to the binding-protein-dependent transport system permease family.</text>
</comment>
<dbReference type="PROSITE" id="PS50928">
    <property type="entry name" value="ABC_TM1"/>
    <property type="match status" value="1"/>
</dbReference>
<gene>
    <name evidence="9" type="ORF">RM698_05655</name>
</gene>
<feature type="transmembrane region" description="Helical" evidence="7">
    <location>
        <begin position="183"/>
        <end position="202"/>
    </location>
</feature>
<dbReference type="Gene3D" id="1.10.3720.10">
    <property type="entry name" value="MetI-like"/>
    <property type="match status" value="1"/>
</dbReference>
<evidence type="ECO:0000256" key="4">
    <source>
        <dbReference type="ARBA" id="ARBA00022692"/>
    </source>
</evidence>
<keyword evidence="3" id="KW-1003">Cell membrane</keyword>
<dbReference type="PANTHER" id="PTHR43163">
    <property type="entry name" value="DIPEPTIDE TRANSPORT SYSTEM PERMEASE PROTEIN DPPB-RELATED"/>
    <property type="match status" value="1"/>
</dbReference>
<feature type="transmembrane region" description="Helical" evidence="7">
    <location>
        <begin position="282"/>
        <end position="305"/>
    </location>
</feature>
<dbReference type="Pfam" id="PF19300">
    <property type="entry name" value="BPD_transp_1_N"/>
    <property type="match status" value="1"/>
</dbReference>
<feature type="transmembrane region" description="Helical" evidence="7">
    <location>
        <begin position="241"/>
        <end position="262"/>
    </location>
</feature>
<dbReference type="InterPro" id="IPR035906">
    <property type="entry name" value="MetI-like_sf"/>
</dbReference>
<protein>
    <submittedName>
        <fullName evidence="9">ABC transporter permease</fullName>
    </submittedName>
</protein>
<evidence type="ECO:0000313" key="10">
    <source>
        <dbReference type="Proteomes" id="UP001183610"/>
    </source>
</evidence>
<dbReference type="RefSeq" id="WP_010266725.1">
    <property type="nucleotide sequence ID" value="NZ_JAVRET010000008.1"/>
</dbReference>
<keyword evidence="6 7" id="KW-0472">Membrane</keyword>
<sequence>MTARYLARRLGRVVLVVWAAYTLSFAVLYLLPGDPVQTMLSGAAGGDGAAVDPHEAQRLRHTLGLDRPLAVQYTSMLGHALRGDLGTSIRSGAPVRGQLAQALPDTLSVALPALVLSVLVALCLALLGAWPRRRALRRAATALPSLGTAVPSFWLGLLLAQWISFRWGLLPATGGGRSPRATLLPALTLALPIGCVLAQVLGRGLRAALAEPYADVARSRGAGRARLLLAHALRNASVPALALLGVVCGQLLAGAVLVETVFARDGIGRLAMDAVTYQDLPVVQGVVVLAALVTALVNLVVDLLLPLLDPRTASEAADAVPAH</sequence>
<evidence type="ECO:0000256" key="1">
    <source>
        <dbReference type="ARBA" id="ARBA00004651"/>
    </source>
</evidence>
<organism evidence="9 10">
    <name type="scientific">Streptomyces evansiae</name>
    <dbReference type="NCBI Taxonomy" id="3075535"/>
    <lineage>
        <taxon>Bacteria</taxon>
        <taxon>Bacillati</taxon>
        <taxon>Actinomycetota</taxon>
        <taxon>Actinomycetes</taxon>
        <taxon>Kitasatosporales</taxon>
        <taxon>Streptomycetaceae</taxon>
        <taxon>Streptomyces</taxon>
    </lineage>
</organism>
<accession>A0ABU2QZT7</accession>
<evidence type="ECO:0000256" key="3">
    <source>
        <dbReference type="ARBA" id="ARBA00022475"/>
    </source>
</evidence>
<dbReference type="PANTHER" id="PTHR43163:SF6">
    <property type="entry name" value="DIPEPTIDE TRANSPORT SYSTEM PERMEASE PROTEIN DPPB-RELATED"/>
    <property type="match status" value="1"/>
</dbReference>
<evidence type="ECO:0000313" key="9">
    <source>
        <dbReference type="EMBL" id="MDT0408540.1"/>
    </source>
</evidence>
<keyword evidence="10" id="KW-1185">Reference proteome</keyword>